<evidence type="ECO:0000259" key="1">
    <source>
        <dbReference type="Pfam" id="PF04773"/>
    </source>
</evidence>
<dbReference type="Gene3D" id="2.60.120.1440">
    <property type="match status" value="1"/>
</dbReference>
<comment type="caution">
    <text evidence="3">The sequence shown here is derived from an EMBL/GenBank/DDBJ whole genome shotgun (WGS) entry which is preliminary data.</text>
</comment>
<name>A0ABR7AV10_9PSED</name>
<dbReference type="Proteomes" id="UP000651852">
    <property type="component" value="Unassembled WGS sequence"/>
</dbReference>
<evidence type="ECO:0000259" key="2">
    <source>
        <dbReference type="Pfam" id="PF16220"/>
    </source>
</evidence>
<protein>
    <submittedName>
        <fullName evidence="3">FecR domain-containing protein</fullName>
    </submittedName>
</protein>
<dbReference type="PANTHER" id="PTHR30273:SF2">
    <property type="entry name" value="PROTEIN FECR"/>
    <property type="match status" value="1"/>
</dbReference>
<dbReference type="InterPro" id="IPR006860">
    <property type="entry name" value="FecR"/>
</dbReference>
<sequence length="321" mass="34545">MSAEPPILHPSAPQPDDVSHQASTWFALMHGGSPTPAEHEALAAWLDADPLQAQAYARLEKLWAASALVAKPTPPAVDTQLSRRRFVGLGVAACAVAVTASATTLWLKGIGSPFADLRTAVGERRTVRLADGSTVELAGNTALNIDFSSTQRAVELLQGEVFFNVVPAAVGELSIKTEAGQVLANNGEFCLSCEGASTLLTVSRPTVRVVTASQQLDLGEGLSLRFSADRTEAIQHADLDQVLAWRNGRLVFFDKPLSALVSELQRWREGKIFIADPHLAARRVSLILNLNRPDQMLDVLSKALSVRMTRYTDLVTIIHAA</sequence>
<dbReference type="Pfam" id="PF16220">
    <property type="entry name" value="DUF4880"/>
    <property type="match status" value="1"/>
</dbReference>
<reference evidence="3 4" key="1">
    <citation type="submission" date="2020-08" db="EMBL/GenBank/DDBJ databases">
        <title>Putative novel bacterial strains isolated from necrotic wheat leaf tissues caused by Xanthomonas translucens.</title>
        <authorList>
            <person name="Tambong J.T."/>
        </authorList>
    </citation>
    <scope>NUCLEOTIDE SEQUENCE [LARGE SCALE GENOMIC DNA]</scope>
    <source>
        <strain evidence="3 4">DOAB 1069</strain>
    </source>
</reference>
<feature type="domain" description="FecR N-terminal" evidence="2">
    <location>
        <begin position="21"/>
        <end position="62"/>
    </location>
</feature>
<feature type="domain" description="FecR protein" evidence="1">
    <location>
        <begin position="116"/>
        <end position="207"/>
    </location>
</feature>
<dbReference type="PANTHER" id="PTHR30273">
    <property type="entry name" value="PERIPLASMIC SIGNAL SENSOR AND SIGMA FACTOR ACTIVATOR FECR-RELATED"/>
    <property type="match status" value="1"/>
</dbReference>
<dbReference type="InterPro" id="IPR032623">
    <property type="entry name" value="FecR_N"/>
</dbReference>
<dbReference type="RefSeq" id="WP_187520486.1">
    <property type="nucleotide sequence ID" value="NZ_JACONW010000007.1"/>
</dbReference>
<accession>A0ABR7AV10</accession>
<keyword evidence="4" id="KW-1185">Reference proteome</keyword>
<organism evidence="3 4">
    <name type="scientific">Pseudomonas folii</name>
    <dbReference type="NCBI Taxonomy" id="2762593"/>
    <lineage>
        <taxon>Bacteria</taxon>
        <taxon>Pseudomonadati</taxon>
        <taxon>Pseudomonadota</taxon>
        <taxon>Gammaproteobacteria</taxon>
        <taxon>Pseudomonadales</taxon>
        <taxon>Pseudomonadaceae</taxon>
        <taxon>Pseudomonas</taxon>
    </lineage>
</organism>
<evidence type="ECO:0000313" key="4">
    <source>
        <dbReference type="Proteomes" id="UP000651852"/>
    </source>
</evidence>
<dbReference type="EMBL" id="JACONW010000007">
    <property type="protein sequence ID" value="MBC3948761.1"/>
    <property type="molecule type" value="Genomic_DNA"/>
</dbReference>
<dbReference type="InterPro" id="IPR012373">
    <property type="entry name" value="Ferrdict_sens_TM"/>
</dbReference>
<gene>
    <name evidence="3" type="ORF">H8S59_03130</name>
</gene>
<dbReference type="Gene3D" id="3.55.50.30">
    <property type="match status" value="1"/>
</dbReference>
<proteinExistence type="predicted"/>
<evidence type="ECO:0000313" key="3">
    <source>
        <dbReference type="EMBL" id="MBC3948761.1"/>
    </source>
</evidence>
<dbReference type="PIRSF" id="PIRSF018266">
    <property type="entry name" value="FecR"/>
    <property type="match status" value="1"/>
</dbReference>
<dbReference type="Pfam" id="PF04773">
    <property type="entry name" value="FecR"/>
    <property type="match status" value="1"/>
</dbReference>